<dbReference type="RefSeq" id="WP_115792129.1">
    <property type="nucleotide sequence ID" value="NZ_QSLN01000003.1"/>
</dbReference>
<feature type="transmembrane region" description="Helical" evidence="1">
    <location>
        <begin position="41"/>
        <end position="63"/>
    </location>
</feature>
<keyword evidence="1" id="KW-1133">Transmembrane helix</keyword>
<protein>
    <submittedName>
        <fullName evidence="2">Uncharacterized protein</fullName>
    </submittedName>
</protein>
<dbReference type="EMBL" id="QSLN01000003">
    <property type="protein sequence ID" value="RDV83910.1"/>
    <property type="molecule type" value="Genomic_DNA"/>
</dbReference>
<proteinExistence type="predicted"/>
<dbReference type="Proteomes" id="UP000256329">
    <property type="component" value="Unassembled WGS sequence"/>
</dbReference>
<evidence type="ECO:0000313" key="3">
    <source>
        <dbReference type="Proteomes" id="UP000256329"/>
    </source>
</evidence>
<keyword evidence="3" id="KW-1185">Reference proteome</keyword>
<dbReference type="OrthoDB" id="10014458at2"/>
<evidence type="ECO:0000256" key="1">
    <source>
        <dbReference type="SAM" id="Phobius"/>
    </source>
</evidence>
<gene>
    <name evidence="2" type="ORF">DXX99_03485</name>
</gene>
<accession>A0A3D8P6G8</accession>
<feature type="transmembrane region" description="Helical" evidence="1">
    <location>
        <begin position="105"/>
        <end position="125"/>
    </location>
</feature>
<name>A0A3D8P6G8_9THEO</name>
<evidence type="ECO:0000313" key="2">
    <source>
        <dbReference type="EMBL" id="RDV83910.1"/>
    </source>
</evidence>
<comment type="caution">
    <text evidence="2">The sequence shown here is derived from an EMBL/GenBank/DDBJ whole genome shotgun (WGS) entry which is preliminary data.</text>
</comment>
<keyword evidence="1" id="KW-0472">Membrane</keyword>
<dbReference type="AlphaFoldDB" id="A0A3D8P6G8"/>
<organism evidence="2 3">
    <name type="scientific">Ammonifex thiophilus</name>
    <dbReference type="NCBI Taxonomy" id="444093"/>
    <lineage>
        <taxon>Bacteria</taxon>
        <taxon>Bacillati</taxon>
        <taxon>Bacillota</taxon>
        <taxon>Clostridia</taxon>
        <taxon>Thermoanaerobacterales</taxon>
        <taxon>Thermoanaerobacteraceae</taxon>
        <taxon>Ammonifex</taxon>
    </lineage>
</organism>
<reference evidence="2 3" key="1">
    <citation type="submission" date="2018-08" db="EMBL/GenBank/DDBJ databases">
        <title>Form III RuBisCO-mediated autotrophy in Thermodesulfobium bacteria.</title>
        <authorList>
            <person name="Toshchakov S.V."/>
            <person name="Kublanov I.V."/>
            <person name="Frolov E."/>
            <person name="Bonch-Osmolovskaya E.A."/>
            <person name="Tourova T.P."/>
            <person name="Chernych N.A."/>
            <person name="Lebedinsky A.V."/>
        </authorList>
    </citation>
    <scope>NUCLEOTIDE SEQUENCE [LARGE SCALE GENOMIC DNA]</scope>
    <source>
        <strain evidence="2 3">SR</strain>
    </source>
</reference>
<sequence length="131" mass="14115">MTSGLFSGLMAGFGCYAGSLILLLGSPNFREFLDRFSQREALALMLGVTAYLFTAGFPAGMVAEAEAEKRKSPTLLVAPTFGGMVLPMLAWFAGLEPRWPLCPLIAWVVAFAGTWIGLGIGLLLVRGWNRE</sequence>
<feature type="transmembrane region" description="Helical" evidence="1">
    <location>
        <begin position="75"/>
        <end position="93"/>
    </location>
</feature>
<keyword evidence="1" id="KW-0812">Transmembrane</keyword>